<dbReference type="AlphaFoldDB" id="A0A1E7Z4B2"/>
<dbReference type="RefSeq" id="WP_070133712.1">
    <property type="nucleotide sequence ID" value="NZ_LJAM02000004.1"/>
</dbReference>
<keyword evidence="4" id="KW-1185">Reference proteome</keyword>
<dbReference type="EMBL" id="MAYS01000057">
    <property type="protein sequence ID" value="OFC63627.1"/>
    <property type="molecule type" value="Genomic_DNA"/>
</dbReference>
<name>A0A1E7Z4B2_9GAMM</name>
<proteinExistence type="predicted"/>
<evidence type="ECO:0000313" key="2">
    <source>
        <dbReference type="EMBL" id="RAP73097.1"/>
    </source>
</evidence>
<reference evidence="2 4" key="2">
    <citation type="submission" date="2018-04" db="EMBL/GenBank/DDBJ databases">
        <title>Genomes of the Obligate Erwinia dacicola and Facultative Enterobacter sp. OLF Endosymbionts of the Olive Fruit fly, Bactrocera oleae.</title>
        <authorList>
            <person name="Estes A.M."/>
            <person name="Hearn D.J."/>
            <person name="Agarwal S."/>
            <person name="Pierson E.A."/>
            <person name="Dunning-Hotopp J.C."/>
        </authorList>
    </citation>
    <scope>NUCLEOTIDE SEQUENCE [LARGE SCALE GENOMIC DNA]</scope>
    <source>
        <strain evidence="2 4">Oroville</strain>
    </source>
</reference>
<dbReference type="Proteomes" id="UP000243534">
    <property type="component" value="Unassembled WGS sequence"/>
</dbReference>
<dbReference type="EMBL" id="LJAM02000004">
    <property type="protein sequence ID" value="RAP73097.1"/>
    <property type="molecule type" value="Genomic_DNA"/>
</dbReference>
<protein>
    <submittedName>
        <fullName evidence="1">Uncharacterized protein</fullName>
    </submittedName>
</protein>
<dbReference type="OrthoDB" id="6555921at2"/>
<dbReference type="Proteomes" id="UP000244334">
    <property type="component" value="Unassembled WGS sequence"/>
</dbReference>
<evidence type="ECO:0000313" key="1">
    <source>
        <dbReference type="EMBL" id="OFC63627.1"/>
    </source>
</evidence>
<reference evidence="1 3" key="1">
    <citation type="submission" date="2016-07" db="EMBL/GenBank/DDBJ databases">
        <authorList>
            <person name="Yuval B."/>
        </authorList>
    </citation>
    <scope>NUCLEOTIDE SEQUENCE [LARGE SCALE GENOMIC DNA]</scope>
    <source>
        <strain evidence="1 3">IL</strain>
    </source>
</reference>
<evidence type="ECO:0000313" key="4">
    <source>
        <dbReference type="Proteomes" id="UP000244334"/>
    </source>
</evidence>
<evidence type="ECO:0000313" key="3">
    <source>
        <dbReference type="Proteomes" id="UP000243534"/>
    </source>
</evidence>
<organism evidence="1 3">
    <name type="scientific">Candidatus Erwinia dacicola</name>
    <dbReference type="NCBI Taxonomy" id="252393"/>
    <lineage>
        <taxon>Bacteria</taxon>
        <taxon>Pseudomonadati</taxon>
        <taxon>Pseudomonadota</taxon>
        <taxon>Gammaproteobacteria</taxon>
        <taxon>Enterobacterales</taxon>
        <taxon>Erwiniaceae</taxon>
        <taxon>Erwinia</taxon>
    </lineage>
</organism>
<accession>A0A1E7Z4B2</accession>
<comment type="caution">
    <text evidence="1">The sequence shown here is derived from an EMBL/GenBank/DDBJ whole genome shotgun (WGS) entry which is preliminary data.</text>
</comment>
<sequence length="86" mass="10073">MSVSTIPTNDVFKDLCLILRLHKDKDYIEELFIRKGWDVSRAKINAWSKRAGDFNRDFRPMPEKALRDFIDALKEEKLIEDDSSAV</sequence>
<gene>
    <name evidence="2" type="ORF">ACZ87_00078</name>
    <name evidence="1" type="ORF">BBW68_00785</name>
</gene>